<evidence type="ECO:0000313" key="3">
    <source>
        <dbReference type="EMBL" id="JAD58066.1"/>
    </source>
</evidence>
<proteinExistence type="inferred from homology"/>
<evidence type="ECO:0000259" key="2">
    <source>
        <dbReference type="Pfam" id="PF24570"/>
    </source>
</evidence>
<protein>
    <recommendedName>
        <fullName evidence="2">BPM/SPOP BACK domain-containing protein</fullName>
    </recommendedName>
</protein>
<name>A0A0A9B3Z2_ARUDO</name>
<feature type="domain" description="BPM/SPOP BACK" evidence="2">
    <location>
        <begin position="18"/>
        <end position="53"/>
    </location>
</feature>
<comment type="similarity">
    <text evidence="1">Belongs to the Tdpoz family.</text>
</comment>
<evidence type="ECO:0000256" key="1">
    <source>
        <dbReference type="ARBA" id="ARBA00010846"/>
    </source>
</evidence>
<accession>A0A0A9B3Z2</accession>
<sequence length="60" mass="6655">MRRLCKRTLREAVVDAGTAAAAPALADRHRCAQLRDFCVEYVASPEMLKAVVRARRVTPS</sequence>
<dbReference type="AlphaFoldDB" id="A0A0A9B3Z2"/>
<reference evidence="3" key="2">
    <citation type="journal article" date="2015" name="Data Brief">
        <title>Shoot transcriptome of the giant reed, Arundo donax.</title>
        <authorList>
            <person name="Barrero R.A."/>
            <person name="Guerrero F.D."/>
            <person name="Moolhuijzen P."/>
            <person name="Goolsby J.A."/>
            <person name="Tidwell J."/>
            <person name="Bellgard S.E."/>
            <person name="Bellgard M.I."/>
        </authorList>
    </citation>
    <scope>NUCLEOTIDE SEQUENCE</scope>
    <source>
        <tissue evidence="3">Shoot tissue taken approximately 20 cm above the soil surface</tissue>
    </source>
</reference>
<dbReference type="Gene3D" id="6.10.250.3030">
    <property type="match status" value="1"/>
</dbReference>
<reference evidence="3" key="1">
    <citation type="submission" date="2014-09" db="EMBL/GenBank/DDBJ databases">
        <authorList>
            <person name="Magalhaes I.L.F."/>
            <person name="Oliveira U."/>
            <person name="Santos F.R."/>
            <person name="Vidigal T.H.D.A."/>
            <person name="Brescovit A.D."/>
            <person name="Santos A.J."/>
        </authorList>
    </citation>
    <scope>NUCLEOTIDE SEQUENCE</scope>
    <source>
        <tissue evidence="3">Shoot tissue taken approximately 20 cm above the soil surface</tissue>
    </source>
</reference>
<dbReference type="Pfam" id="PF24570">
    <property type="entry name" value="BACK_BPM_SPOP"/>
    <property type="match status" value="1"/>
</dbReference>
<dbReference type="InterPro" id="IPR056423">
    <property type="entry name" value="BACK_BPM_SPOP"/>
</dbReference>
<organism evidence="3">
    <name type="scientific">Arundo donax</name>
    <name type="common">Giant reed</name>
    <name type="synonym">Donax arundinaceus</name>
    <dbReference type="NCBI Taxonomy" id="35708"/>
    <lineage>
        <taxon>Eukaryota</taxon>
        <taxon>Viridiplantae</taxon>
        <taxon>Streptophyta</taxon>
        <taxon>Embryophyta</taxon>
        <taxon>Tracheophyta</taxon>
        <taxon>Spermatophyta</taxon>
        <taxon>Magnoliopsida</taxon>
        <taxon>Liliopsida</taxon>
        <taxon>Poales</taxon>
        <taxon>Poaceae</taxon>
        <taxon>PACMAD clade</taxon>
        <taxon>Arundinoideae</taxon>
        <taxon>Arundineae</taxon>
        <taxon>Arundo</taxon>
    </lineage>
</organism>
<dbReference type="EMBL" id="GBRH01239829">
    <property type="protein sequence ID" value="JAD58066.1"/>
    <property type="molecule type" value="Transcribed_RNA"/>
</dbReference>